<dbReference type="Gene3D" id="1.20.58.130">
    <property type="match status" value="1"/>
</dbReference>
<dbReference type="RefSeq" id="WP_191704427.1">
    <property type="nucleotide sequence ID" value="NZ_JACSPW010000011.1"/>
</dbReference>
<evidence type="ECO:0000313" key="3">
    <source>
        <dbReference type="EMBL" id="MBD8033912.1"/>
    </source>
</evidence>
<sequence>MKVKSFLLGVTTGIVSGAAVILFSTPQSGTELRKNLIANTKNIKSKLHEVQGELNNVKQSITTLKAEAQNNMPSIINELKDNLASFKTEIEPETALLKQEIENLQNSISEIEKNIPSNKNNAQ</sequence>
<dbReference type="InterPro" id="IPR052928">
    <property type="entry name" value="Desiccation-related_membrane"/>
</dbReference>
<dbReference type="PANTHER" id="PTHR35792">
    <property type="entry name" value="GENERAL STRESS PROTEIN"/>
    <property type="match status" value="1"/>
</dbReference>
<keyword evidence="2" id="KW-0472">Membrane</keyword>
<dbReference type="Pfam" id="PF12732">
    <property type="entry name" value="YtxH"/>
    <property type="match status" value="1"/>
</dbReference>
<reference evidence="3 4" key="1">
    <citation type="submission" date="2020-08" db="EMBL/GenBank/DDBJ databases">
        <title>A Genomic Blueprint of the Chicken Gut Microbiome.</title>
        <authorList>
            <person name="Gilroy R."/>
            <person name="Ravi A."/>
            <person name="Getino M."/>
            <person name="Pursley I."/>
            <person name="Horton D.L."/>
            <person name="Alikhan N.-F."/>
            <person name="Baker D."/>
            <person name="Gharbi K."/>
            <person name="Hall N."/>
            <person name="Watson M."/>
            <person name="Adriaenssens E.M."/>
            <person name="Foster-Nyarko E."/>
            <person name="Jarju S."/>
            <person name="Secka A."/>
            <person name="Antonio M."/>
            <person name="Oren A."/>
            <person name="Chaudhuri R."/>
            <person name="La Ragione R.M."/>
            <person name="Hildebrand F."/>
            <person name="Pallen M.J."/>
        </authorList>
    </citation>
    <scope>NUCLEOTIDE SEQUENCE [LARGE SCALE GENOMIC DNA]</scope>
    <source>
        <strain evidence="3 4">Sa1YVA6</strain>
    </source>
</reference>
<dbReference type="PANTHER" id="PTHR35792:SF3">
    <property type="entry name" value="IG HYPOTHETICAL 17707"/>
    <property type="match status" value="1"/>
</dbReference>
<proteinExistence type="predicted"/>
<name>A0ABR8XPP2_9BACL</name>
<feature type="coiled-coil region" evidence="1">
    <location>
        <begin position="94"/>
        <end position="121"/>
    </location>
</feature>
<feature type="transmembrane region" description="Helical" evidence="2">
    <location>
        <begin position="6"/>
        <end position="24"/>
    </location>
</feature>
<dbReference type="EMBL" id="JACSPW010000011">
    <property type="protein sequence ID" value="MBD8033912.1"/>
    <property type="molecule type" value="Genomic_DNA"/>
</dbReference>
<keyword evidence="2" id="KW-0812">Transmembrane</keyword>
<accession>A0ABR8XPP2</accession>
<protein>
    <submittedName>
        <fullName evidence="3">YtxH domain-containing protein</fullName>
    </submittedName>
</protein>
<keyword evidence="4" id="KW-1185">Reference proteome</keyword>
<gene>
    <name evidence="3" type="ORF">H9632_12650</name>
</gene>
<keyword evidence="2" id="KW-1133">Transmembrane helix</keyword>
<dbReference type="Proteomes" id="UP000600565">
    <property type="component" value="Unassembled WGS sequence"/>
</dbReference>
<organism evidence="3 4">
    <name type="scientific">Solibacillus merdavium</name>
    <dbReference type="NCBI Taxonomy" id="2762218"/>
    <lineage>
        <taxon>Bacteria</taxon>
        <taxon>Bacillati</taxon>
        <taxon>Bacillota</taxon>
        <taxon>Bacilli</taxon>
        <taxon>Bacillales</taxon>
        <taxon>Caryophanaceae</taxon>
        <taxon>Solibacillus</taxon>
    </lineage>
</organism>
<evidence type="ECO:0000256" key="2">
    <source>
        <dbReference type="SAM" id="Phobius"/>
    </source>
</evidence>
<dbReference type="InterPro" id="IPR024623">
    <property type="entry name" value="YtxH"/>
</dbReference>
<evidence type="ECO:0000256" key="1">
    <source>
        <dbReference type="SAM" id="Coils"/>
    </source>
</evidence>
<evidence type="ECO:0000313" key="4">
    <source>
        <dbReference type="Proteomes" id="UP000600565"/>
    </source>
</evidence>
<keyword evidence="1" id="KW-0175">Coiled coil</keyword>
<comment type="caution">
    <text evidence="3">The sequence shown here is derived from an EMBL/GenBank/DDBJ whole genome shotgun (WGS) entry which is preliminary data.</text>
</comment>